<keyword evidence="3 6" id="KW-0732">Signal</keyword>
<evidence type="ECO:0000256" key="5">
    <source>
        <dbReference type="ARBA" id="ARBA00038515"/>
    </source>
</evidence>
<dbReference type="STRING" id="81972.D7L1I9"/>
<evidence type="ECO:0000256" key="6">
    <source>
        <dbReference type="SAM" id="SignalP"/>
    </source>
</evidence>
<keyword evidence="9" id="KW-1185">Reference proteome</keyword>
<dbReference type="InterPro" id="IPR050581">
    <property type="entry name" value="CRR_secretory_protein"/>
</dbReference>
<dbReference type="PROSITE" id="PS51473">
    <property type="entry name" value="GNK2"/>
    <property type="match status" value="2"/>
</dbReference>
<dbReference type="Proteomes" id="UP000008694">
    <property type="component" value="Unassembled WGS sequence"/>
</dbReference>
<comment type="subcellular location">
    <subcellularLocation>
        <location evidence="1">Secreted</location>
    </subcellularLocation>
</comment>
<name>D7L1I9_ARALL</name>
<feature type="domain" description="Gnk2-homologous" evidence="7">
    <location>
        <begin position="38"/>
        <end position="132"/>
    </location>
</feature>
<evidence type="ECO:0000313" key="8">
    <source>
        <dbReference type="EMBL" id="EFH59591.1"/>
    </source>
</evidence>
<evidence type="ECO:0000313" key="9">
    <source>
        <dbReference type="Proteomes" id="UP000008694"/>
    </source>
</evidence>
<dbReference type="GO" id="GO:0005576">
    <property type="term" value="C:extracellular region"/>
    <property type="evidence" value="ECO:0007669"/>
    <property type="project" value="UniProtKB-SubCell"/>
</dbReference>
<accession>D7L1I9</accession>
<feature type="chain" id="PRO_5003102189" description="Gnk2-homologous domain-containing protein" evidence="6">
    <location>
        <begin position="32"/>
        <end position="256"/>
    </location>
</feature>
<dbReference type="FunFam" id="3.30.430.20:FF:000002">
    <property type="entry name" value="Cysteine-rich receptor-like protein kinase 10"/>
    <property type="match status" value="1"/>
</dbReference>
<dbReference type="InterPro" id="IPR038408">
    <property type="entry name" value="GNK2_sf"/>
</dbReference>
<sequence length="256" mass="29042">MSSSFVTKRLFSVPILAMVAMQLSFVQCVLSLNQTNEYLHHICLNRQGTYKSGSKDERDLNNLIQMISISILGDVVVFSGDNSIYVKLQCRGDSSTSKCRSCLDTAFSGKMSQQQRIIWYDNCVLTILTFHTYGKIDYQNNFYISNAKDVSGDTNSFNEKTRALLYKLKEKASSKENIPNKKNYLYATGEESLGKMKLYAMVQCTQDLSIKNCSVCLNWILAKFPKCCNGKQGGRFLSTSCNFRYELYPFVKLTTS</sequence>
<protein>
    <recommendedName>
        <fullName evidence="7">Gnk2-homologous domain-containing protein</fullName>
    </recommendedName>
</protein>
<comment type="similarity">
    <text evidence="5">Belongs to the cysteine-rich repeat secretory protein family.</text>
</comment>
<keyword evidence="2" id="KW-0964">Secreted</keyword>
<evidence type="ECO:0000256" key="1">
    <source>
        <dbReference type="ARBA" id="ARBA00004613"/>
    </source>
</evidence>
<evidence type="ECO:0000259" key="7">
    <source>
        <dbReference type="PROSITE" id="PS51473"/>
    </source>
</evidence>
<dbReference type="PANTHER" id="PTHR32411:SF54">
    <property type="entry name" value="CYSTEINE-RICH REPEAT SECRETORY PROTEIN 29-RELATED"/>
    <property type="match status" value="1"/>
</dbReference>
<dbReference type="PANTHER" id="PTHR32411">
    <property type="entry name" value="CYSTEINE-RICH REPEAT SECRETORY PROTEIN 38-RELATED"/>
    <property type="match status" value="1"/>
</dbReference>
<evidence type="ECO:0000256" key="3">
    <source>
        <dbReference type="ARBA" id="ARBA00022729"/>
    </source>
</evidence>
<dbReference type="EMBL" id="GL348715">
    <property type="protein sequence ID" value="EFH59591.1"/>
    <property type="molecule type" value="Genomic_DNA"/>
</dbReference>
<dbReference type="AlphaFoldDB" id="D7L1I9"/>
<feature type="domain" description="Gnk2-homologous" evidence="7">
    <location>
        <begin position="138"/>
        <end position="250"/>
    </location>
</feature>
<evidence type="ECO:0000256" key="2">
    <source>
        <dbReference type="ARBA" id="ARBA00022525"/>
    </source>
</evidence>
<feature type="signal peptide" evidence="6">
    <location>
        <begin position="1"/>
        <end position="31"/>
    </location>
</feature>
<gene>
    <name evidence="8" type="ORF">ARALYDRAFT_318931</name>
</gene>
<dbReference type="eggNOG" id="ENOG502QPWH">
    <property type="taxonomic scope" value="Eukaryota"/>
</dbReference>
<keyword evidence="4" id="KW-0677">Repeat</keyword>
<dbReference type="HOGENOM" id="CLU_000288_35_0_1"/>
<dbReference type="InterPro" id="IPR002902">
    <property type="entry name" value="GNK2"/>
</dbReference>
<dbReference type="CDD" id="cd23509">
    <property type="entry name" value="Gnk2-like"/>
    <property type="match status" value="2"/>
</dbReference>
<organism evidence="9">
    <name type="scientific">Arabidopsis lyrata subsp. lyrata</name>
    <name type="common">Lyre-leaved rock-cress</name>
    <dbReference type="NCBI Taxonomy" id="81972"/>
    <lineage>
        <taxon>Eukaryota</taxon>
        <taxon>Viridiplantae</taxon>
        <taxon>Streptophyta</taxon>
        <taxon>Embryophyta</taxon>
        <taxon>Tracheophyta</taxon>
        <taxon>Spermatophyta</taxon>
        <taxon>Magnoliopsida</taxon>
        <taxon>eudicotyledons</taxon>
        <taxon>Gunneridae</taxon>
        <taxon>Pentapetalae</taxon>
        <taxon>rosids</taxon>
        <taxon>malvids</taxon>
        <taxon>Brassicales</taxon>
        <taxon>Brassicaceae</taxon>
        <taxon>Camelineae</taxon>
        <taxon>Arabidopsis</taxon>
    </lineage>
</organism>
<reference evidence="9" key="1">
    <citation type="journal article" date="2011" name="Nat. Genet.">
        <title>The Arabidopsis lyrata genome sequence and the basis of rapid genome size change.</title>
        <authorList>
            <person name="Hu T.T."/>
            <person name="Pattyn P."/>
            <person name="Bakker E.G."/>
            <person name="Cao J."/>
            <person name="Cheng J.-F."/>
            <person name="Clark R.M."/>
            <person name="Fahlgren N."/>
            <person name="Fawcett J.A."/>
            <person name="Grimwood J."/>
            <person name="Gundlach H."/>
            <person name="Haberer G."/>
            <person name="Hollister J.D."/>
            <person name="Ossowski S."/>
            <person name="Ottilar R.P."/>
            <person name="Salamov A.A."/>
            <person name="Schneeberger K."/>
            <person name="Spannagl M."/>
            <person name="Wang X."/>
            <person name="Yang L."/>
            <person name="Nasrallah M.E."/>
            <person name="Bergelson J."/>
            <person name="Carrington J.C."/>
            <person name="Gaut B.S."/>
            <person name="Schmutz J."/>
            <person name="Mayer K.F.X."/>
            <person name="Van de Peer Y."/>
            <person name="Grigoriev I.V."/>
            <person name="Nordborg M."/>
            <person name="Weigel D."/>
            <person name="Guo Y.-L."/>
        </authorList>
    </citation>
    <scope>NUCLEOTIDE SEQUENCE [LARGE SCALE GENOMIC DNA]</scope>
    <source>
        <strain evidence="9">cv. MN47</strain>
    </source>
</reference>
<dbReference type="Gramene" id="fgenesh1_pm.C_scaffold_3001947">
    <property type="protein sequence ID" value="fgenesh1_pm.C_scaffold_3001947"/>
    <property type="gene ID" value="fgenesh1_pm.C_scaffold_3001947"/>
</dbReference>
<dbReference type="Gene3D" id="3.30.430.20">
    <property type="entry name" value="Gnk2 domain, C-X8-C-X2-C motif"/>
    <property type="match status" value="2"/>
</dbReference>
<proteinExistence type="inferred from homology"/>
<evidence type="ECO:0000256" key="4">
    <source>
        <dbReference type="ARBA" id="ARBA00022737"/>
    </source>
</evidence>
<dbReference type="Pfam" id="PF01657">
    <property type="entry name" value="Stress-antifung"/>
    <property type="match status" value="2"/>
</dbReference>